<evidence type="ECO:0000313" key="2">
    <source>
        <dbReference type="Proteomes" id="UP000255207"/>
    </source>
</evidence>
<dbReference type="AlphaFoldDB" id="A0A370L3R6"/>
<dbReference type="EMBL" id="QQTP01000009">
    <property type="protein sequence ID" value="RDJ23033.1"/>
    <property type="molecule type" value="Genomic_DNA"/>
</dbReference>
<proteinExistence type="predicted"/>
<name>A0A370L3R6_9HYPH</name>
<organism evidence="1 2">
    <name type="scientific">Bosea caraganae</name>
    <dbReference type="NCBI Taxonomy" id="2763117"/>
    <lineage>
        <taxon>Bacteria</taxon>
        <taxon>Pseudomonadati</taxon>
        <taxon>Pseudomonadota</taxon>
        <taxon>Alphaproteobacteria</taxon>
        <taxon>Hyphomicrobiales</taxon>
        <taxon>Boseaceae</taxon>
        <taxon>Bosea</taxon>
    </lineage>
</organism>
<protein>
    <submittedName>
        <fullName evidence="1">Uncharacterized protein</fullName>
    </submittedName>
</protein>
<gene>
    <name evidence="1" type="ORF">DWE98_17890</name>
</gene>
<evidence type="ECO:0000313" key="1">
    <source>
        <dbReference type="EMBL" id="RDJ23033.1"/>
    </source>
</evidence>
<sequence length="96" mass="11053">MSAAPLVRLKRILADGSIIEMRVWRLPGATVERPHGLKYSLFYGRPGERIVAYDNEAGKGDHRHLREREEPYRFVSMEKLIADFERDVARERGGDA</sequence>
<dbReference type="OrthoDB" id="7451512at2"/>
<dbReference type="Proteomes" id="UP000255207">
    <property type="component" value="Unassembled WGS sequence"/>
</dbReference>
<accession>A0A370L3R6</accession>
<dbReference type="RefSeq" id="WP_114830643.1">
    <property type="nucleotide sequence ID" value="NZ_QQTO01000012.1"/>
</dbReference>
<keyword evidence="2" id="KW-1185">Reference proteome</keyword>
<reference evidence="2" key="1">
    <citation type="submission" date="2018-07" db="EMBL/GenBank/DDBJ databases">
        <authorList>
            <person name="Safronova V.I."/>
            <person name="Chirak E.R."/>
            <person name="Sazanova A.L."/>
        </authorList>
    </citation>
    <scope>NUCLEOTIDE SEQUENCE [LARGE SCALE GENOMIC DNA]</scope>
    <source>
        <strain evidence="2">RCAM04685</strain>
    </source>
</reference>
<dbReference type="InterPro" id="IPR045397">
    <property type="entry name" value="TumE-like"/>
</dbReference>
<dbReference type="Pfam" id="PF20126">
    <property type="entry name" value="TumE"/>
    <property type="match status" value="1"/>
</dbReference>
<comment type="caution">
    <text evidence="1">The sequence shown here is derived from an EMBL/GenBank/DDBJ whole genome shotgun (WGS) entry which is preliminary data.</text>
</comment>